<accession>A0A3E1K7B8</accession>
<protein>
    <submittedName>
        <fullName evidence="1">Uncharacterized protein</fullName>
    </submittedName>
</protein>
<keyword evidence="2" id="KW-1185">Reference proteome</keyword>
<dbReference type="Proteomes" id="UP000260351">
    <property type="component" value="Unassembled WGS sequence"/>
</dbReference>
<evidence type="ECO:0000313" key="2">
    <source>
        <dbReference type="Proteomes" id="UP000260351"/>
    </source>
</evidence>
<gene>
    <name evidence="1" type="ORF">DZC52_10835</name>
</gene>
<dbReference type="AlphaFoldDB" id="A0A3E1K7B8"/>
<sequence>MVMNRFAYIFILAIFLMAIWKEAVPGESAFDPACPTPSSEVEEHMMRFKTASAYWDNDKAKRALANIEPLALTDKSDRGTCERLWDGVARMLAIRTQRDGAEYFKYDFGFYRYGEYYAVALVENPIDPNRKDVHPLERVHPGGESSIVLFNSDLQRLGAYDYRGISFDEDPDLVLRQ</sequence>
<proteinExistence type="predicted"/>
<organism evidence="1 2">
    <name type="scientific">Wenzhouxiangella sediminis</name>
    <dbReference type="NCBI Taxonomy" id="1792836"/>
    <lineage>
        <taxon>Bacteria</taxon>
        <taxon>Pseudomonadati</taxon>
        <taxon>Pseudomonadota</taxon>
        <taxon>Gammaproteobacteria</taxon>
        <taxon>Chromatiales</taxon>
        <taxon>Wenzhouxiangellaceae</taxon>
        <taxon>Wenzhouxiangella</taxon>
    </lineage>
</organism>
<comment type="caution">
    <text evidence="1">The sequence shown here is derived from an EMBL/GenBank/DDBJ whole genome shotgun (WGS) entry which is preliminary data.</text>
</comment>
<dbReference type="EMBL" id="QUZK01000041">
    <property type="protein sequence ID" value="RFF29922.1"/>
    <property type="molecule type" value="Genomic_DNA"/>
</dbReference>
<evidence type="ECO:0000313" key="1">
    <source>
        <dbReference type="EMBL" id="RFF29922.1"/>
    </source>
</evidence>
<reference evidence="1 2" key="1">
    <citation type="submission" date="2018-08" db="EMBL/GenBank/DDBJ databases">
        <title>Wenzhouxiangella salilacus sp. nov., a novel bacterium isolated from a saline lake in Xinjiang Province, China.</title>
        <authorList>
            <person name="Han S."/>
        </authorList>
    </citation>
    <scope>NUCLEOTIDE SEQUENCE [LARGE SCALE GENOMIC DNA]</scope>
    <source>
        <strain evidence="1 2">XDB06</strain>
    </source>
</reference>
<name>A0A3E1K7B8_9GAMM</name>